<accession>A0A8K0WBB5</accession>
<dbReference type="AlphaFoldDB" id="A0A8K0WBB5"/>
<sequence length="60" mass="6936">MNLVSYIVLEKAKVMDPQRPRIIGVITKPDLVLTYNAREYVRVAKNQESAYKLLLLLFIS</sequence>
<dbReference type="Proteomes" id="UP000813427">
    <property type="component" value="Unassembled WGS sequence"/>
</dbReference>
<proteinExistence type="predicted"/>
<dbReference type="EMBL" id="JAGPXF010000005">
    <property type="protein sequence ID" value="KAH7242700.1"/>
    <property type="molecule type" value="Genomic_DNA"/>
</dbReference>
<evidence type="ECO:0000313" key="2">
    <source>
        <dbReference type="Proteomes" id="UP000813427"/>
    </source>
</evidence>
<dbReference type="Gene3D" id="3.40.50.300">
    <property type="entry name" value="P-loop containing nucleotide triphosphate hydrolases"/>
    <property type="match status" value="1"/>
</dbReference>
<dbReference type="OrthoDB" id="415706at2759"/>
<organism evidence="1 2">
    <name type="scientific">Fusarium tricinctum</name>
    <dbReference type="NCBI Taxonomy" id="61284"/>
    <lineage>
        <taxon>Eukaryota</taxon>
        <taxon>Fungi</taxon>
        <taxon>Dikarya</taxon>
        <taxon>Ascomycota</taxon>
        <taxon>Pezizomycotina</taxon>
        <taxon>Sordariomycetes</taxon>
        <taxon>Hypocreomycetidae</taxon>
        <taxon>Hypocreales</taxon>
        <taxon>Nectriaceae</taxon>
        <taxon>Fusarium</taxon>
        <taxon>Fusarium tricinctum species complex</taxon>
    </lineage>
</organism>
<reference evidence="1" key="1">
    <citation type="journal article" date="2021" name="Nat. Commun.">
        <title>Genetic determinants of endophytism in the Arabidopsis root mycobiome.</title>
        <authorList>
            <person name="Mesny F."/>
            <person name="Miyauchi S."/>
            <person name="Thiergart T."/>
            <person name="Pickel B."/>
            <person name="Atanasova L."/>
            <person name="Karlsson M."/>
            <person name="Huettel B."/>
            <person name="Barry K.W."/>
            <person name="Haridas S."/>
            <person name="Chen C."/>
            <person name="Bauer D."/>
            <person name="Andreopoulos W."/>
            <person name="Pangilinan J."/>
            <person name="LaButti K."/>
            <person name="Riley R."/>
            <person name="Lipzen A."/>
            <person name="Clum A."/>
            <person name="Drula E."/>
            <person name="Henrissat B."/>
            <person name="Kohler A."/>
            <person name="Grigoriev I.V."/>
            <person name="Martin F.M."/>
            <person name="Hacquard S."/>
        </authorList>
    </citation>
    <scope>NUCLEOTIDE SEQUENCE</scope>
    <source>
        <strain evidence="1">MPI-SDFR-AT-0068</strain>
    </source>
</reference>
<comment type="caution">
    <text evidence="1">The sequence shown here is derived from an EMBL/GenBank/DDBJ whole genome shotgun (WGS) entry which is preliminary data.</text>
</comment>
<protein>
    <submittedName>
        <fullName evidence="1">Uncharacterized protein</fullName>
    </submittedName>
</protein>
<name>A0A8K0WBB5_9HYPO</name>
<evidence type="ECO:0000313" key="1">
    <source>
        <dbReference type="EMBL" id="KAH7242700.1"/>
    </source>
</evidence>
<gene>
    <name evidence="1" type="ORF">BKA59DRAFT_481211</name>
</gene>
<keyword evidence="2" id="KW-1185">Reference proteome</keyword>
<dbReference type="InterPro" id="IPR027417">
    <property type="entry name" value="P-loop_NTPase"/>
</dbReference>